<dbReference type="GO" id="GO:0004644">
    <property type="term" value="F:phosphoribosylglycinamide formyltransferase activity"/>
    <property type="evidence" value="ECO:0007669"/>
    <property type="project" value="UniProtKB-UniRule"/>
</dbReference>
<dbReference type="PROSITE" id="PS00373">
    <property type="entry name" value="GART"/>
    <property type="match status" value="1"/>
</dbReference>
<feature type="binding site" evidence="6">
    <location>
        <position position="102"/>
    </location>
    <ligand>
        <name>(6R)-10-formyltetrahydrofolate</name>
        <dbReference type="ChEBI" id="CHEBI:195366"/>
    </ligand>
</feature>
<dbReference type="CDD" id="cd08645">
    <property type="entry name" value="FMT_core_GART"/>
    <property type="match status" value="1"/>
</dbReference>
<accession>A0A927ARS8</accession>
<dbReference type="EMBL" id="JACWZY010000003">
    <property type="protein sequence ID" value="MBD2700185.1"/>
    <property type="molecule type" value="Genomic_DNA"/>
</dbReference>
<comment type="pathway">
    <text evidence="1 6">Purine metabolism; IMP biosynthesis via de novo pathway; N(2)-formyl-N(1)-(5-phospho-D-ribosyl)glycinamide from N(1)-(5-phospho-D-ribosyl)glycinamide (10-formyl THF route): step 1/1.</text>
</comment>
<evidence type="ECO:0000256" key="1">
    <source>
        <dbReference type="ARBA" id="ARBA00005054"/>
    </source>
</evidence>
<evidence type="ECO:0000313" key="8">
    <source>
        <dbReference type="EMBL" id="MBD2700185.1"/>
    </source>
</evidence>
<dbReference type="InterPro" id="IPR004607">
    <property type="entry name" value="GART"/>
</dbReference>
<comment type="similarity">
    <text evidence="4 6">Belongs to the GART family.</text>
</comment>
<evidence type="ECO:0000259" key="7">
    <source>
        <dbReference type="Pfam" id="PF00551"/>
    </source>
</evidence>
<evidence type="ECO:0000256" key="5">
    <source>
        <dbReference type="ARBA" id="ARBA00047664"/>
    </source>
</evidence>
<evidence type="ECO:0000256" key="6">
    <source>
        <dbReference type="HAMAP-Rule" id="MF_01930"/>
    </source>
</evidence>
<dbReference type="RefSeq" id="WP_190886114.1">
    <property type="nucleotide sequence ID" value="NZ_JACWZY010000003.1"/>
</dbReference>
<organism evidence="8 9">
    <name type="scientific">Spirosoma profusum</name>
    <dbReference type="NCBI Taxonomy" id="2771354"/>
    <lineage>
        <taxon>Bacteria</taxon>
        <taxon>Pseudomonadati</taxon>
        <taxon>Bacteroidota</taxon>
        <taxon>Cytophagia</taxon>
        <taxon>Cytophagales</taxon>
        <taxon>Cytophagaceae</taxon>
        <taxon>Spirosoma</taxon>
    </lineage>
</organism>
<evidence type="ECO:0000313" key="9">
    <source>
        <dbReference type="Proteomes" id="UP000598820"/>
    </source>
</evidence>
<sequence>MKRIVLFASGSGSNAEKIALYFADNTQVDVSLIVSNNPKAGVIERARRMHIPVLLFDRTTFYETSQITQLLLNQNVDLIVLAGFMWLMPAELVRAFPNKIVNIHPALLPKFGGKGMYGHYVHKAVVAAGETESGITIHYVNEHYDEGQIIFQASCPVLPSDTPEDVARNVQMLEHTHYPKIVADVLKLKHE</sequence>
<dbReference type="GO" id="GO:0005829">
    <property type="term" value="C:cytosol"/>
    <property type="evidence" value="ECO:0007669"/>
    <property type="project" value="TreeGrafter"/>
</dbReference>
<comment type="function">
    <text evidence="6">Catalyzes the transfer of a formyl group from 10-formyltetrahydrofolate to 5-phospho-ribosyl-glycinamide (GAR), producing 5-phospho-ribosyl-N-formylglycinamide (FGAR) and tetrahydrofolate.</text>
</comment>
<dbReference type="AlphaFoldDB" id="A0A927ARS8"/>
<dbReference type="PANTHER" id="PTHR43369:SF2">
    <property type="entry name" value="PHOSPHORIBOSYLGLYCINAMIDE FORMYLTRANSFERASE"/>
    <property type="match status" value="1"/>
</dbReference>
<feature type="domain" description="Formyl transferase N-terminal" evidence="7">
    <location>
        <begin position="2"/>
        <end position="181"/>
    </location>
</feature>
<feature type="binding site" evidence="6">
    <location>
        <begin position="12"/>
        <end position="14"/>
    </location>
    <ligand>
        <name>N(1)-(5-phospho-beta-D-ribosyl)glycinamide</name>
        <dbReference type="ChEBI" id="CHEBI:143788"/>
    </ligand>
</feature>
<dbReference type="EC" id="2.1.2.2" evidence="6"/>
<dbReference type="GO" id="GO:0006189">
    <property type="term" value="P:'de novo' IMP biosynthetic process"/>
    <property type="evidence" value="ECO:0007669"/>
    <property type="project" value="UniProtKB-UniRule"/>
</dbReference>
<comment type="caution">
    <text evidence="8">The sequence shown here is derived from an EMBL/GenBank/DDBJ whole genome shotgun (WGS) entry which is preliminary data.</text>
</comment>
<dbReference type="InterPro" id="IPR001555">
    <property type="entry name" value="GART_AS"/>
</dbReference>
<keyword evidence="3 6" id="KW-0658">Purine biosynthesis</keyword>
<keyword evidence="9" id="KW-1185">Reference proteome</keyword>
<reference evidence="8" key="1">
    <citation type="submission" date="2020-09" db="EMBL/GenBank/DDBJ databases">
        <authorList>
            <person name="Kim M.K."/>
        </authorList>
    </citation>
    <scope>NUCLEOTIDE SEQUENCE</scope>
    <source>
        <strain evidence="8">BT702</strain>
    </source>
</reference>
<dbReference type="PANTHER" id="PTHR43369">
    <property type="entry name" value="PHOSPHORIBOSYLGLYCINAMIDE FORMYLTRANSFERASE"/>
    <property type="match status" value="1"/>
</dbReference>
<dbReference type="InterPro" id="IPR002376">
    <property type="entry name" value="Formyl_transf_N"/>
</dbReference>
<evidence type="ECO:0000256" key="2">
    <source>
        <dbReference type="ARBA" id="ARBA00022679"/>
    </source>
</evidence>
<dbReference type="HAMAP" id="MF_01930">
    <property type="entry name" value="PurN"/>
    <property type="match status" value="1"/>
</dbReference>
<name>A0A927ARS8_9BACT</name>
<dbReference type="Proteomes" id="UP000598820">
    <property type="component" value="Unassembled WGS sequence"/>
</dbReference>
<gene>
    <name evidence="6 8" type="primary">purN</name>
    <name evidence="8" type="ORF">IC229_06035</name>
</gene>
<feature type="binding site" evidence="6">
    <location>
        <position position="58"/>
    </location>
    <ligand>
        <name>(6R)-10-formyltetrahydrofolate</name>
        <dbReference type="ChEBI" id="CHEBI:195366"/>
    </ligand>
</feature>
<protein>
    <recommendedName>
        <fullName evidence="6">Phosphoribosylglycinamide formyltransferase</fullName>
        <ecNumber evidence="6">2.1.2.2</ecNumber>
    </recommendedName>
    <alternativeName>
        <fullName evidence="6">5'-phosphoribosylglycinamide transformylase</fullName>
    </alternativeName>
    <alternativeName>
        <fullName evidence="6">GAR transformylase</fullName>
        <shortName evidence="6">GART</shortName>
    </alternativeName>
</protein>
<dbReference type="InterPro" id="IPR036477">
    <property type="entry name" value="Formyl_transf_N_sf"/>
</dbReference>
<dbReference type="Pfam" id="PF00551">
    <property type="entry name" value="Formyl_trans_N"/>
    <property type="match status" value="1"/>
</dbReference>
<comment type="caution">
    <text evidence="6">Lacks conserved residue(s) required for the propagation of feature annotation.</text>
</comment>
<dbReference type="SUPFAM" id="SSF53328">
    <property type="entry name" value="Formyltransferase"/>
    <property type="match status" value="1"/>
</dbReference>
<feature type="site" description="Raises pKa of active site His" evidence="6">
    <location>
        <position position="145"/>
    </location>
</feature>
<dbReference type="NCBIfam" id="TIGR00639">
    <property type="entry name" value="PurN"/>
    <property type="match status" value="1"/>
</dbReference>
<proteinExistence type="inferred from homology"/>
<dbReference type="Gene3D" id="3.40.50.170">
    <property type="entry name" value="Formyl transferase, N-terminal domain"/>
    <property type="match status" value="1"/>
</dbReference>
<evidence type="ECO:0000256" key="3">
    <source>
        <dbReference type="ARBA" id="ARBA00022755"/>
    </source>
</evidence>
<feature type="active site" description="Proton donor" evidence="6">
    <location>
        <position position="104"/>
    </location>
</feature>
<comment type="catalytic activity">
    <reaction evidence="5 6">
        <text>N(1)-(5-phospho-beta-D-ribosyl)glycinamide + (6R)-10-formyltetrahydrofolate = N(2)-formyl-N(1)-(5-phospho-beta-D-ribosyl)glycinamide + (6S)-5,6,7,8-tetrahydrofolate + H(+)</text>
        <dbReference type="Rhea" id="RHEA:15053"/>
        <dbReference type="ChEBI" id="CHEBI:15378"/>
        <dbReference type="ChEBI" id="CHEBI:57453"/>
        <dbReference type="ChEBI" id="CHEBI:143788"/>
        <dbReference type="ChEBI" id="CHEBI:147286"/>
        <dbReference type="ChEBI" id="CHEBI:195366"/>
        <dbReference type="EC" id="2.1.2.2"/>
    </reaction>
</comment>
<keyword evidence="2 6" id="KW-0808">Transferase</keyword>
<evidence type="ECO:0000256" key="4">
    <source>
        <dbReference type="ARBA" id="ARBA00038440"/>
    </source>
</evidence>